<dbReference type="KEGG" id="epl:P4G45_13345"/>
<dbReference type="GO" id="GO:0032259">
    <property type="term" value="P:methylation"/>
    <property type="evidence" value="ECO:0007669"/>
    <property type="project" value="UniProtKB-KW"/>
</dbReference>
<reference evidence="3" key="1">
    <citation type="submission" date="2023-03" db="EMBL/GenBank/DDBJ databases">
        <title>Edaphobacter sp.</title>
        <authorList>
            <person name="Huber K.J."/>
            <person name="Papendorf J."/>
            <person name="Pilke C."/>
            <person name="Bunk B."/>
            <person name="Sproeer C."/>
            <person name="Pester M."/>
        </authorList>
    </citation>
    <scope>NUCLEOTIDE SEQUENCE</scope>
    <source>
        <strain evidence="2">DSM 109919</strain>
        <strain evidence="3">DSM 109920</strain>
    </source>
</reference>
<protein>
    <submittedName>
        <fullName evidence="3">Class I SAM-dependent methyltransferase</fullName>
        <ecNumber evidence="3">2.1.1.-</ecNumber>
    </submittedName>
</protein>
<dbReference type="SUPFAM" id="SSF53335">
    <property type="entry name" value="S-adenosyl-L-methionine-dependent methyltransferases"/>
    <property type="match status" value="1"/>
</dbReference>
<dbReference type="RefSeq" id="WP_348266974.1">
    <property type="nucleotide sequence ID" value="NZ_CP121194.1"/>
</dbReference>
<name>A0AAU7D6L2_9BACT</name>
<dbReference type="Gene3D" id="3.40.50.150">
    <property type="entry name" value="Vaccinia Virus protein VP39"/>
    <property type="match status" value="1"/>
</dbReference>
<keyword evidence="3" id="KW-0489">Methyltransferase</keyword>
<gene>
    <name evidence="2" type="ORF">P4G45_13345</name>
    <name evidence="3" type="ORF">P8936_13755</name>
</gene>
<dbReference type="EMBL" id="CP121194">
    <property type="protein sequence ID" value="XBH09463.1"/>
    <property type="molecule type" value="Genomic_DNA"/>
</dbReference>
<keyword evidence="3" id="KW-0808">Transferase</keyword>
<dbReference type="InterPro" id="IPR029063">
    <property type="entry name" value="SAM-dependent_MTases_sf"/>
</dbReference>
<dbReference type="PANTHER" id="PTHR43591">
    <property type="entry name" value="METHYLTRANSFERASE"/>
    <property type="match status" value="1"/>
</dbReference>
<accession>A0AAU7D6L2</accession>
<dbReference type="CDD" id="cd02440">
    <property type="entry name" value="AdoMet_MTases"/>
    <property type="match status" value="1"/>
</dbReference>
<dbReference type="InterPro" id="IPR013216">
    <property type="entry name" value="Methyltransf_11"/>
</dbReference>
<evidence type="ECO:0000313" key="2">
    <source>
        <dbReference type="EMBL" id="XBH09463.1"/>
    </source>
</evidence>
<organism evidence="3">
    <name type="scientific">Edaphobacter paludis</name>
    <dbReference type="NCBI Taxonomy" id="3035702"/>
    <lineage>
        <taxon>Bacteria</taxon>
        <taxon>Pseudomonadati</taxon>
        <taxon>Acidobacteriota</taxon>
        <taxon>Terriglobia</taxon>
        <taxon>Terriglobales</taxon>
        <taxon>Acidobacteriaceae</taxon>
        <taxon>Edaphobacter</taxon>
    </lineage>
</organism>
<accession>A0AAU7CWX1</accession>
<dbReference type="EMBL" id="CP121195">
    <property type="protein sequence ID" value="XBH12748.1"/>
    <property type="molecule type" value="Genomic_DNA"/>
</dbReference>
<dbReference type="EC" id="2.1.1.-" evidence="3"/>
<dbReference type="AlphaFoldDB" id="A0AAU7D6L2"/>
<dbReference type="GO" id="GO:0008757">
    <property type="term" value="F:S-adenosylmethionine-dependent methyltransferase activity"/>
    <property type="evidence" value="ECO:0007669"/>
    <property type="project" value="InterPro"/>
</dbReference>
<dbReference type="Pfam" id="PF08241">
    <property type="entry name" value="Methyltransf_11"/>
    <property type="match status" value="1"/>
</dbReference>
<evidence type="ECO:0000313" key="3">
    <source>
        <dbReference type="EMBL" id="XBH12748.1"/>
    </source>
</evidence>
<sequence length="216" mass="23881">MSIDGNAAGGVRILDVGCGAGDSMQEELQLRCGSLAHALPIEMVGIDIDGEALAQGRLNFPQFLFICAKAENIPFPDGSFDVVISRVAMPYMDIPVALREMRRVLKANGELRIKLHPLSFTLSELAVEMRSGSLRRRMQNLTYRLYVVANGMALHYAGFNFRFPLARHRCESFQTQSGIRRALVAAGFREIDASCWDTKITPPHAGNCRASARRNP</sequence>
<proteinExistence type="predicted"/>
<evidence type="ECO:0000259" key="1">
    <source>
        <dbReference type="Pfam" id="PF08241"/>
    </source>
</evidence>
<dbReference type="PANTHER" id="PTHR43591:SF24">
    <property type="entry name" value="2-METHOXY-6-POLYPRENYL-1,4-BENZOQUINOL METHYLASE, MITOCHONDRIAL"/>
    <property type="match status" value="1"/>
</dbReference>
<feature type="domain" description="Methyltransferase type 11" evidence="1">
    <location>
        <begin position="14"/>
        <end position="111"/>
    </location>
</feature>